<dbReference type="EMBL" id="LVLJ01003810">
    <property type="protein sequence ID" value="OAE19596.1"/>
    <property type="molecule type" value="Genomic_DNA"/>
</dbReference>
<comment type="caution">
    <text evidence="5">The sequence shown here is derived from an EMBL/GenBank/DDBJ whole genome shotgun (WGS) entry which is preliminary data.</text>
</comment>
<comment type="similarity">
    <text evidence="1">Belongs to the NAD(P)-dependent epimerase/dehydratase family.</text>
</comment>
<feature type="domain" description="NAD(P)-binding" evidence="4">
    <location>
        <begin position="180"/>
        <end position="505"/>
    </location>
</feature>
<name>A0A176VIH3_MARPO</name>
<reference evidence="5" key="1">
    <citation type="submission" date="2016-03" db="EMBL/GenBank/DDBJ databases">
        <title>Mechanisms controlling the formation of the plant cell surface in tip-growing cells are functionally conserved among land plants.</title>
        <authorList>
            <person name="Honkanen S."/>
            <person name="Jones V.A."/>
            <person name="Morieri G."/>
            <person name="Champion C."/>
            <person name="Hetherington A.J."/>
            <person name="Kelly S."/>
            <person name="Saint-Marcoux D."/>
            <person name="Proust H."/>
            <person name="Prescott H."/>
            <person name="Dolan L."/>
        </authorList>
    </citation>
    <scope>NUCLEOTIDE SEQUENCE [LARGE SCALE GENOMIC DNA]</scope>
    <source>
        <tissue evidence="5">Whole gametophyte</tissue>
    </source>
</reference>
<evidence type="ECO:0000259" key="4">
    <source>
        <dbReference type="Pfam" id="PF16363"/>
    </source>
</evidence>
<dbReference type="PRINTS" id="PR01713">
    <property type="entry name" value="NUCEPIMERASE"/>
</dbReference>
<dbReference type="AlphaFoldDB" id="A0A176VIH3"/>
<dbReference type="Pfam" id="PF16363">
    <property type="entry name" value="GDP_Man_Dehyd"/>
    <property type="match status" value="1"/>
</dbReference>
<keyword evidence="6" id="KW-1185">Reference proteome</keyword>
<evidence type="ECO:0000313" key="6">
    <source>
        <dbReference type="Proteomes" id="UP000077202"/>
    </source>
</evidence>
<dbReference type="Proteomes" id="UP000077202">
    <property type="component" value="Unassembled WGS sequence"/>
</dbReference>
<dbReference type="SUPFAM" id="SSF51735">
    <property type="entry name" value="NAD(P)-binding Rossmann-fold domains"/>
    <property type="match status" value="1"/>
</dbReference>
<gene>
    <name evidence="5" type="ORF">AXG93_3756s1020</name>
</gene>
<protein>
    <recommendedName>
        <fullName evidence="4">NAD(P)-binding domain-containing protein</fullName>
    </recommendedName>
</protein>
<dbReference type="PANTHER" id="PTHR43574">
    <property type="entry name" value="EPIMERASE-RELATED"/>
    <property type="match status" value="1"/>
</dbReference>
<evidence type="ECO:0000256" key="2">
    <source>
        <dbReference type="ARBA" id="ARBA00023027"/>
    </source>
</evidence>
<sequence>MELVFITGAAVEGRNDRGFTKMKVRTVFEGPAIFQVLRRLWKSIGTLDLVRVRGIKIAIHRTLVLETACQNIRSPRNASGANSTSARRLVINWARRHARLVHNTCRVVVSILLLLVAYMSFSRVVVQDLTKDLLHASRSALGRQMGHGPLDSRKPWHDPAWVTRVRQSGNPPRAGGFSVLVTGAAGFVGSFTSLAIAKKGWGVVGLDNFNHYYDPALKLTREKLMHKNGRIFVVHGDINDADLIRALFHIVPFTHVLHLAAQAGVRYAKEDPMSYVQSNVAGLVSVLEVCARARPQPAFVWASSSSVYGLNSHYPFSEIDRTDQPASLYAATKKAGEEIVHVYNYLYGLSVTTLRFFTVYGPLGRPDMAIYNFTESILSQTPIQVYRGPNNTAVARDFTYIGDIVNGIMAAVETAAKSTGYKDHGKTKRKARPAQFRIFNLGGNRPVTVDEMVTMLEKTLNRTAIRLYESMDGTGDVPYTAANLTLAEKHLGYSPRTSLKKGLKKFVLWYLKYTSRNRTPKNSSPAGEPSDPSPAAGPQLGLI</sequence>
<dbReference type="InterPro" id="IPR036291">
    <property type="entry name" value="NAD(P)-bd_dom_sf"/>
</dbReference>
<accession>A0A176VIH3</accession>
<evidence type="ECO:0000313" key="5">
    <source>
        <dbReference type="EMBL" id="OAE19596.1"/>
    </source>
</evidence>
<dbReference type="InterPro" id="IPR016040">
    <property type="entry name" value="NAD(P)-bd_dom"/>
</dbReference>
<keyword evidence="2" id="KW-0520">NAD</keyword>
<evidence type="ECO:0000256" key="1">
    <source>
        <dbReference type="ARBA" id="ARBA00007637"/>
    </source>
</evidence>
<organism evidence="5 6">
    <name type="scientific">Marchantia polymorpha subsp. ruderalis</name>
    <dbReference type="NCBI Taxonomy" id="1480154"/>
    <lineage>
        <taxon>Eukaryota</taxon>
        <taxon>Viridiplantae</taxon>
        <taxon>Streptophyta</taxon>
        <taxon>Embryophyta</taxon>
        <taxon>Marchantiophyta</taxon>
        <taxon>Marchantiopsida</taxon>
        <taxon>Marchantiidae</taxon>
        <taxon>Marchantiales</taxon>
        <taxon>Marchantiaceae</taxon>
        <taxon>Marchantia</taxon>
    </lineage>
</organism>
<dbReference type="Gene3D" id="3.90.25.10">
    <property type="entry name" value="UDP-galactose 4-epimerase, domain 1"/>
    <property type="match status" value="1"/>
</dbReference>
<dbReference type="Gene3D" id="3.40.50.720">
    <property type="entry name" value="NAD(P)-binding Rossmann-like Domain"/>
    <property type="match status" value="1"/>
</dbReference>
<feature type="region of interest" description="Disordered" evidence="3">
    <location>
        <begin position="518"/>
        <end position="543"/>
    </location>
</feature>
<evidence type="ECO:0000256" key="3">
    <source>
        <dbReference type="SAM" id="MobiDB-lite"/>
    </source>
</evidence>
<proteinExistence type="inferred from homology"/>